<accession>A0A0J1I6Y7</accession>
<name>A0A0J1I6Y7_NIACI</name>
<dbReference type="AlphaFoldDB" id="A0A0J1I6Y7"/>
<organism evidence="2 4">
    <name type="scientific">Niallia circulans</name>
    <name type="common">Bacillus circulans</name>
    <dbReference type="NCBI Taxonomy" id="1397"/>
    <lineage>
        <taxon>Bacteria</taxon>
        <taxon>Bacillati</taxon>
        <taxon>Bacillota</taxon>
        <taxon>Bacilli</taxon>
        <taxon>Bacillales</taxon>
        <taxon>Bacillaceae</taxon>
        <taxon>Niallia</taxon>
    </lineage>
</organism>
<dbReference type="InterPro" id="IPR013783">
    <property type="entry name" value="Ig-like_fold"/>
</dbReference>
<reference evidence="2 4" key="1">
    <citation type="submission" date="2015-05" db="EMBL/GenBank/DDBJ databases">
        <title>Whole genome sequence and identification of bacterial endophytes from Costus igneus.</title>
        <authorList>
            <person name="Lee Y.P."/>
            <person name="Gan H.M."/>
            <person name="Eng W."/>
            <person name="Wheatley M.S."/>
            <person name="Caraballo A."/>
            <person name="Polter S."/>
            <person name="Savka M.A."/>
            <person name="Hudson A.O."/>
        </authorList>
    </citation>
    <scope>NUCLEOTIDE SEQUENCE [LARGE SCALE GENOMIC DNA]</scope>
    <source>
        <strain evidence="2 4">RIT379</strain>
    </source>
</reference>
<sequence length="444" mass="50181">MYKKKIIFTSIIALGFAMSPLIVSADNDVTVKTNDNKVILELSPKKNEYYKIYKDDQLEYSGTNNKYTDYIDQSQKYKIGVYSNGKLNEVLSVKAADNKHNIFEPTSMNTAEKEEYIDSIVQNTRLETIVTSNSVTIQWPKLPDEDNVYEIFKNNVKIAETTDLHYVDTNVESGKEYNYMLKINNVVSEETADLIKNEAIKEKIVLTDEMFEYDGSISTLVAIPSVEEESLTEDPIMDPIFEKAKGSGTIGTKAIPKSNEFSFDYRTYIPFKSVKNPNVLTNDDYPYLKGDNRSNPTAYSDKYRTEARVYAMLSQPAAVTLWKSVSKSHYCTASSCSSPKSLGTASDSGIKLLKHRVKTNDLMWAVNHAVGVPKISAPKIDYNYVAQLSNKSFIAYGKHDRAPSHEFYMNYPTGSKKIYSHQVTSSLEFLLLFGVVQGSWSFDM</sequence>
<feature type="signal peptide" evidence="1">
    <location>
        <begin position="1"/>
        <end position="25"/>
    </location>
</feature>
<dbReference type="EMBL" id="JAGTPX010000006">
    <property type="protein sequence ID" value="MBR8669524.1"/>
    <property type="molecule type" value="Genomic_DNA"/>
</dbReference>
<evidence type="ECO:0000256" key="1">
    <source>
        <dbReference type="SAM" id="SignalP"/>
    </source>
</evidence>
<feature type="chain" id="PRO_5005253117" evidence="1">
    <location>
        <begin position="26"/>
        <end position="444"/>
    </location>
</feature>
<comment type="caution">
    <text evidence="2">The sequence shown here is derived from an EMBL/GenBank/DDBJ whole genome shotgun (WGS) entry which is preliminary data.</text>
</comment>
<proteinExistence type="predicted"/>
<evidence type="ECO:0000313" key="2">
    <source>
        <dbReference type="EMBL" id="KLV21682.1"/>
    </source>
</evidence>
<dbReference type="EMBL" id="LDPH01000036">
    <property type="protein sequence ID" value="KLV21682.1"/>
    <property type="molecule type" value="Genomic_DNA"/>
</dbReference>
<dbReference type="PATRIC" id="fig|1397.4.peg.3676"/>
<evidence type="ECO:0000313" key="3">
    <source>
        <dbReference type="EMBL" id="MBR8669524.1"/>
    </source>
</evidence>
<dbReference type="Gene3D" id="2.60.40.10">
    <property type="entry name" value="Immunoglobulins"/>
    <property type="match status" value="1"/>
</dbReference>
<keyword evidence="1" id="KW-0732">Signal</keyword>
<dbReference type="RefSeq" id="WP_016204248.1">
    <property type="nucleotide sequence ID" value="NZ_JAGTPX020000007.1"/>
</dbReference>
<dbReference type="OrthoDB" id="2444319at2"/>
<protein>
    <submittedName>
        <fullName evidence="2">Uncharacterized protein</fullName>
    </submittedName>
</protein>
<evidence type="ECO:0000313" key="4">
    <source>
        <dbReference type="Proteomes" id="UP000036045"/>
    </source>
</evidence>
<gene>
    <name evidence="2" type="ORF">ABW02_22795</name>
    <name evidence="3" type="ORF">KD144_08215</name>
</gene>
<keyword evidence="4" id="KW-1185">Reference proteome</keyword>
<reference evidence="3" key="2">
    <citation type="submission" date="2021-04" db="EMBL/GenBank/DDBJ databases">
        <title>Genomic analysis of electroactive and textile dye degrading Bacillus circulans strain: DC10 isolated from constructed wetland-microbial fuel cells treating textile dye wastewaters.</title>
        <authorList>
            <person name="Patel D.U."/>
            <person name="Desai C.R."/>
        </authorList>
    </citation>
    <scope>NUCLEOTIDE SEQUENCE</scope>
    <source>
        <strain evidence="3">DC10</strain>
    </source>
</reference>
<dbReference type="Proteomes" id="UP000036045">
    <property type="component" value="Unassembled WGS sequence"/>
</dbReference>